<dbReference type="Gene3D" id="1.10.3720.10">
    <property type="entry name" value="MetI-like"/>
    <property type="match status" value="1"/>
</dbReference>
<name>A0ABN2CNI5_9ACTN</name>
<evidence type="ECO:0000256" key="7">
    <source>
        <dbReference type="RuleBase" id="RU363032"/>
    </source>
</evidence>
<evidence type="ECO:0000313" key="9">
    <source>
        <dbReference type="EMBL" id="GAA1559970.1"/>
    </source>
</evidence>
<dbReference type="RefSeq" id="WP_344210572.1">
    <property type="nucleotide sequence ID" value="NZ_BAAAOS010000008.1"/>
</dbReference>
<keyword evidence="6 7" id="KW-0472">Membrane</keyword>
<dbReference type="Pfam" id="PF00528">
    <property type="entry name" value="BPD_transp_1"/>
    <property type="match status" value="1"/>
</dbReference>
<dbReference type="Proteomes" id="UP001500393">
    <property type="component" value="Unassembled WGS sequence"/>
</dbReference>
<feature type="transmembrane region" description="Helical" evidence="7">
    <location>
        <begin position="101"/>
        <end position="125"/>
    </location>
</feature>
<dbReference type="InterPro" id="IPR000515">
    <property type="entry name" value="MetI-like"/>
</dbReference>
<keyword evidence="4 7" id="KW-0812">Transmembrane</keyword>
<evidence type="ECO:0000256" key="4">
    <source>
        <dbReference type="ARBA" id="ARBA00022692"/>
    </source>
</evidence>
<evidence type="ECO:0000259" key="8">
    <source>
        <dbReference type="PROSITE" id="PS50928"/>
    </source>
</evidence>
<feature type="transmembrane region" description="Helical" evidence="7">
    <location>
        <begin position="192"/>
        <end position="210"/>
    </location>
</feature>
<dbReference type="EMBL" id="BAAAOS010000008">
    <property type="protein sequence ID" value="GAA1559970.1"/>
    <property type="molecule type" value="Genomic_DNA"/>
</dbReference>
<keyword evidence="10" id="KW-1185">Reference proteome</keyword>
<evidence type="ECO:0000256" key="3">
    <source>
        <dbReference type="ARBA" id="ARBA00022475"/>
    </source>
</evidence>
<keyword evidence="3" id="KW-1003">Cell membrane</keyword>
<feature type="domain" description="ABC transmembrane type-1" evidence="8">
    <location>
        <begin position="69"/>
        <end position="261"/>
    </location>
</feature>
<gene>
    <name evidence="9" type="ORF">GCM10009789_11590</name>
</gene>
<feature type="transmembrane region" description="Helical" evidence="7">
    <location>
        <begin position="242"/>
        <end position="261"/>
    </location>
</feature>
<dbReference type="CDD" id="cd06261">
    <property type="entry name" value="TM_PBP2"/>
    <property type="match status" value="1"/>
</dbReference>
<evidence type="ECO:0000256" key="2">
    <source>
        <dbReference type="ARBA" id="ARBA00022448"/>
    </source>
</evidence>
<evidence type="ECO:0000256" key="6">
    <source>
        <dbReference type="ARBA" id="ARBA00023136"/>
    </source>
</evidence>
<dbReference type="InterPro" id="IPR035906">
    <property type="entry name" value="MetI-like_sf"/>
</dbReference>
<comment type="caution">
    <text evidence="9">The sequence shown here is derived from an EMBL/GenBank/DDBJ whole genome shotgun (WGS) entry which is preliminary data.</text>
</comment>
<feature type="transmembrane region" description="Helical" evidence="7">
    <location>
        <begin position="137"/>
        <end position="155"/>
    </location>
</feature>
<keyword evidence="5 7" id="KW-1133">Transmembrane helix</keyword>
<accession>A0ABN2CNI5</accession>
<feature type="transmembrane region" description="Helical" evidence="7">
    <location>
        <begin position="68"/>
        <end position="94"/>
    </location>
</feature>
<evidence type="ECO:0000313" key="10">
    <source>
        <dbReference type="Proteomes" id="UP001500393"/>
    </source>
</evidence>
<feature type="transmembrane region" description="Helical" evidence="7">
    <location>
        <begin position="12"/>
        <end position="34"/>
    </location>
</feature>
<comment type="similarity">
    <text evidence="7">Belongs to the binding-protein-dependent transport system permease family.</text>
</comment>
<reference evidence="9 10" key="1">
    <citation type="journal article" date="2019" name="Int. J. Syst. Evol. Microbiol.">
        <title>The Global Catalogue of Microorganisms (GCM) 10K type strain sequencing project: providing services to taxonomists for standard genome sequencing and annotation.</title>
        <authorList>
            <consortium name="The Broad Institute Genomics Platform"/>
            <consortium name="The Broad Institute Genome Sequencing Center for Infectious Disease"/>
            <person name="Wu L."/>
            <person name="Ma J."/>
        </authorList>
    </citation>
    <scope>NUCLEOTIDE SEQUENCE [LARGE SCALE GENOMIC DNA]</scope>
    <source>
        <strain evidence="9 10">JCM 14969</strain>
    </source>
</reference>
<dbReference type="SUPFAM" id="SSF161098">
    <property type="entry name" value="MetI-like"/>
    <property type="match status" value="1"/>
</dbReference>
<organism evidence="9 10">
    <name type="scientific">Kribbella sancticallisti</name>
    <dbReference type="NCBI Taxonomy" id="460087"/>
    <lineage>
        <taxon>Bacteria</taxon>
        <taxon>Bacillati</taxon>
        <taxon>Actinomycetota</taxon>
        <taxon>Actinomycetes</taxon>
        <taxon>Propionibacteriales</taxon>
        <taxon>Kribbellaceae</taxon>
        <taxon>Kribbella</taxon>
    </lineage>
</organism>
<keyword evidence="2 7" id="KW-0813">Transport</keyword>
<comment type="subcellular location">
    <subcellularLocation>
        <location evidence="1 7">Cell membrane</location>
        <topology evidence="1 7">Multi-pass membrane protein</topology>
    </subcellularLocation>
</comment>
<evidence type="ECO:0000256" key="5">
    <source>
        <dbReference type="ARBA" id="ARBA00022989"/>
    </source>
</evidence>
<evidence type="ECO:0000256" key="1">
    <source>
        <dbReference type="ARBA" id="ARBA00004651"/>
    </source>
</evidence>
<sequence>MRTPLSHNVLRYLAIVLAGLVMATPLLFMVSGSLKSAAEISTFPPPLLPETPIWQNFVDAWNYLTPRVILNTFIFSLGIVGLQLLLSLPAAFALAKIPFKWAAAVVAALVVPLFIPGNLTLIPLFVVTYQLGWLNTYAGLIIPMAAQCAFAILLFREFFAGLPAGLIEAARIDGASWGRVLTSIGLPLAKPALATFCSISFLTAWNMYIWPQVIAPNPANRVINVALAPLAGGENSTISPSVGLAGAVIAMLPVLIVFIVFQKWYLKGIVGTGLE</sequence>
<dbReference type="PANTHER" id="PTHR43744">
    <property type="entry name" value="ABC TRANSPORTER PERMEASE PROTEIN MG189-RELATED-RELATED"/>
    <property type="match status" value="1"/>
</dbReference>
<dbReference type="PANTHER" id="PTHR43744:SF12">
    <property type="entry name" value="ABC TRANSPORTER PERMEASE PROTEIN MG189-RELATED"/>
    <property type="match status" value="1"/>
</dbReference>
<protein>
    <submittedName>
        <fullName evidence="9">Carbohydrate ABC transporter permease</fullName>
    </submittedName>
</protein>
<proteinExistence type="inferred from homology"/>
<dbReference type="PROSITE" id="PS50928">
    <property type="entry name" value="ABC_TM1"/>
    <property type="match status" value="1"/>
</dbReference>